<reference evidence="2" key="2">
    <citation type="submission" date="2025-08" db="UniProtKB">
        <authorList>
            <consortium name="RefSeq"/>
        </authorList>
    </citation>
    <scope>IDENTIFICATION</scope>
    <source>
        <tissue evidence="2">Leaf</tissue>
    </source>
</reference>
<dbReference type="RefSeq" id="XP_075092672.1">
    <property type="nucleotide sequence ID" value="XM_075236571.1"/>
</dbReference>
<sequence length="147" mass="16710">MRLLMDGKFLRVLPPISISEPHIFVSPAFSCSIHILHRIVFLNLQMSNKRGNIGVKMSIFLKRAFAWSTRKWGCDDTSSTFFSGPINLHGDDQSCWLGNSIWFVLRFLSLMQPLFCSHDVGCDLACGLQVIKFEEKAFCCSVASRWC</sequence>
<organism evidence="1 2">
    <name type="scientific">Nicotiana tabacum</name>
    <name type="common">Common tobacco</name>
    <dbReference type="NCBI Taxonomy" id="4097"/>
    <lineage>
        <taxon>Eukaryota</taxon>
        <taxon>Viridiplantae</taxon>
        <taxon>Streptophyta</taxon>
        <taxon>Embryophyta</taxon>
        <taxon>Tracheophyta</taxon>
        <taxon>Spermatophyta</taxon>
        <taxon>Magnoliopsida</taxon>
        <taxon>eudicotyledons</taxon>
        <taxon>Gunneridae</taxon>
        <taxon>Pentapetalae</taxon>
        <taxon>asterids</taxon>
        <taxon>lamiids</taxon>
        <taxon>Solanales</taxon>
        <taxon>Solanaceae</taxon>
        <taxon>Nicotianoideae</taxon>
        <taxon>Nicotianeae</taxon>
        <taxon>Nicotiana</taxon>
    </lineage>
</organism>
<name>A0AC58T625_TOBAC</name>
<dbReference type="Proteomes" id="UP000790787">
    <property type="component" value="Chromosome 18"/>
</dbReference>
<keyword evidence="1" id="KW-1185">Reference proteome</keyword>
<evidence type="ECO:0000313" key="1">
    <source>
        <dbReference type="Proteomes" id="UP000790787"/>
    </source>
</evidence>
<gene>
    <name evidence="2" type="primary">LOC107813359</name>
</gene>
<reference evidence="1" key="1">
    <citation type="journal article" date="2014" name="Nat. Commun.">
        <title>The tobacco genome sequence and its comparison with those of tomato and potato.</title>
        <authorList>
            <person name="Sierro N."/>
            <person name="Battey J.N."/>
            <person name="Ouadi S."/>
            <person name="Bakaher N."/>
            <person name="Bovet L."/>
            <person name="Willig A."/>
            <person name="Goepfert S."/>
            <person name="Peitsch M.C."/>
            <person name="Ivanov N.V."/>
        </authorList>
    </citation>
    <scope>NUCLEOTIDE SEQUENCE [LARGE SCALE GENOMIC DNA]</scope>
</reference>
<evidence type="ECO:0000313" key="2">
    <source>
        <dbReference type="RefSeq" id="XP_075092672.1"/>
    </source>
</evidence>
<protein>
    <submittedName>
        <fullName evidence="2">Uncharacterized protein LOC107813359 isoform X1</fullName>
    </submittedName>
</protein>
<proteinExistence type="predicted"/>
<accession>A0AC58T625</accession>